<dbReference type="KEGG" id="bfu:BCIN_15g04070"/>
<feature type="region of interest" description="Disordered" evidence="1">
    <location>
        <begin position="392"/>
        <end position="429"/>
    </location>
</feature>
<reference evidence="2 3" key="3">
    <citation type="journal article" date="2017" name="Mol. Plant Pathol.">
        <title>A gapless genome sequence of the fungus Botrytis cinerea.</title>
        <authorList>
            <person name="Van Kan J.A."/>
            <person name="Stassen J.H."/>
            <person name="Mosbach A."/>
            <person name="Van Der Lee T.A."/>
            <person name="Faino L."/>
            <person name="Farmer A.D."/>
            <person name="Papasotiriou D.G."/>
            <person name="Zhou S."/>
            <person name="Seidl M.F."/>
            <person name="Cottam E."/>
            <person name="Edel D."/>
            <person name="Hahn M."/>
            <person name="Schwartz D.C."/>
            <person name="Dietrich R.A."/>
            <person name="Widdison S."/>
            <person name="Scalliet G."/>
        </authorList>
    </citation>
    <scope>NUCLEOTIDE SEQUENCE [LARGE SCALE GENOMIC DNA]</scope>
    <source>
        <strain evidence="2 3">B05.10</strain>
    </source>
</reference>
<dbReference type="RefSeq" id="XP_001545632.1">
    <property type="nucleotide sequence ID" value="XM_001545582.2"/>
</dbReference>
<dbReference type="Proteomes" id="UP000001798">
    <property type="component" value="Chromosome 15"/>
</dbReference>
<proteinExistence type="predicted"/>
<dbReference type="AlphaFoldDB" id="A0A384K504"/>
<feature type="region of interest" description="Disordered" evidence="1">
    <location>
        <begin position="462"/>
        <end position="485"/>
    </location>
</feature>
<feature type="region of interest" description="Disordered" evidence="1">
    <location>
        <begin position="1"/>
        <end position="41"/>
    </location>
</feature>
<evidence type="ECO:0000256" key="1">
    <source>
        <dbReference type="SAM" id="MobiDB-lite"/>
    </source>
</evidence>
<feature type="compositionally biased region" description="Basic and acidic residues" evidence="1">
    <location>
        <begin position="350"/>
        <end position="362"/>
    </location>
</feature>
<protein>
    <submittedName>
        <fullName evidence="2">Uncharacterized protein</fullName>
    </submittedName>
</protein>
<reference evidence="2 3" key="1">
    <citation type="journal article" date="2011" name="PLoS Genet.">
        <title>Genomic analysis of the necrotrophic fungal pathogens Sclerotinia sclerotiorum and Botrytis cinerea.</title>
        <authorList>
            <person name="Amselem J."/>
            <person name="Cuomo C.A."/>
            <person name="van Kan J.A."/>
            <person name="Viaud M."/>
            <person name="Benito E.P."/>
            <person name="Couloux A."/>
            <person name="Coutinho P.M."/>
            <person name="de Vries R.P."/>
            <person name="Dyer P.S."/>
            <person name="Fillinger S."/>
            <person name="Fournier E."/>
            <person name="Gout L."/>
            <person name="Hahn M."/>
            <person name="Kohn L."/>
            <person name="Lapalu N."/>
            <person name="Plummer K.M."/>
            <person name="Pradier J.M."/>
            <person name="Quevillon E."/>
            <person name="Sharon A."/>
            <person name="Simon A."/>
            <person name="ten Have A."/>
            <person name="Tudzynski B."/>
            <person name="Tudzynski P."/>
            <person name="Wincker P."/>
            <person name="Andrew M."/>
            <person name="Anthouard V."/>
            <person name="Beever R.E."/>
            <person name="Beffa R."/>
            <person name="Benoit I."/>
            <person name="Bouzid O."/>
            <person name="Brault B."/>
            <person name="Chen Z."/>
            <person name="Choquer M."/>
            <person name="Collemare J."/>
            <person name="Cotton P."/>
            <person name="Danchin E.G."/>
            <person name="Da Silva C."/>
            <person name="Gautier A."/>
            <person name="Giraud C."/>
            <person name="Giraud T."/>
            <person name="Gonzalez C."/>
            <person name="Grossetete S."/>
            <person name="Guldener U."/>
            <person name="Henrissat B."/>
            <person name="Howlett B.J."/>
            <person name="Kodira C."/>
            <person name="Kretschmer M."/>
            <person name="Lappartient A."/>
            <person name="Leroch M."/>
            <person name="Levis C."/>
            <person name="Mauceli E."/>
            <person name="Neuveglise C."/>
            <person name="Oeser B."/>
            <person name="Pearson M."/>
            <person name="Poulain J."/>
            <person name="Poussereau N."/>
            <person name="Quesneville H."/>
            <person name="Rascle C."/>
            <person name="Schumacher J."/>
            <person name="Segurens B."/>
            <person name="Sexton A."/>
            <person name="Silva E."/>
            <person name="Sirven C."/>
            <person name="Soanes D.M."/>
            <person name="Talbot N.J."/>
            <person name="Templeton M."/>
            <person name="Yandava C."/>
            <person name="Yarden O."/>
            <person name="Zeng Q."/>
            <person name="Rollins J.A."/>
            <person name="Lebrun M.H."/>
            <person name="Dickman M."/>
        </authorList>
    </citation>
    <scope>NUCLEOTIDE SEQUENCE [LARGE SCALE GENOMIC DNA]</scope>
    <source>
        <strain evidence="2 3">B05.10</strain>
    </source>
</reference>
<reference evidence="2 3" key="2">
    <citation type="journal article" date="2012" name="Eukaryot. Cell">
        <title>Genome update of Botrytis cinerea strains B05.10 and T4.</title>
        <authorList>
            <person name="Staats M."/>
            <person name="van Kan J.A."/>
        </authorList>
    </citation>
    <scope>NUCLEOTIDE SEQUENCE [LARGE SCALE GENOMIC DNA]</scope>
    <source>
        <strain evidence="2 3">B05.10</strain>
    </source>
</reference>
<evidence type="ECO:0000313" key="2">
    <source>
        <dbReference type="EMBL" id="ATZ57896.1"/>
    </source>
</evidence>
<organism evidence="2 3">
    <name type="scientific">Botryotinia fuckeliana (strain B05.10)</name>
    <name type="common">Noble rot fungus</name>
    <name type="synonym">Botrytis cinerea</name>
    <dbReference type="NCBI Taxonomy" id="332648"/>
    <lineage>
        <taxon>Eukaryota</taxon>
        <taxon>Fungi</taxon>
        <taxon>Dikarya</taxon>
        <taxon>Ascomycota</taxon>
        <taxon>Pezizomycotina</taxon>
        <taxon>Leotiomycetes</taxon>
        <taxon>Helotiales</taxon>
        <taxon>Sclerotiniaceae</taxon>
        <taxon>Botrytis</taxon>
    </lineage>
</organism>
<dbReference type="VEuPathDB" id="FungiDB:Bcin15g04070"/>
<reference evidence="2" key="4">
    <citation type="submission" date="2017-12" db="EMBL/GenBank/DDBJ databases">
        <authorList>
            <person name="van Kan J."/>
        </authorList>
    </citation>
    <scope>NUCLEOTIDE SEQUENCE</scope>
    <source>
        <strain evidence="2">B05.10</strain>
    </source>
</reference>
<keyword evidence="3" id="KW-1185">Reference proteome</keyword>
<accession>A0A384K504</accession>
<feature type="compositionally biased region" description="Polar residues" evidence="1">
    <location>
        <begin position="523"/>
        <end position="547"/>
    </location>
</feature>
<name>A0A384K504_BOTFB</name>
<sequence>MARFSNFFRSSKELQEKPGRPLPSVAPSVEGQVDELTDDGNTASIKITDGTYGKCSTNPSINNAKSNVSFRTTVSVENEESGLELSAPRNRERVKVSEPNTMTKCEVCLRVKIKIDPPTQDCDARLKNCVKFLSMRANGKCESDYRFPDGTTHSLPNKLRSLRKFLNKHFTVLEKYTAQKTSVSQSLREYVDQNSTANYAFEIRTMNLEAPGNEKRWHSYFWVPRNWDPEISKWCSGIRNNLFWRYYGGTFHVYPGHFFCPMDGIRDCHGSCKRVEGTAALKDFCCVPNVNPMTVRMRCRCAPDGGKNTLRQSWEIRLYRRMSEREKREKREQEESKYLERLSFARSNGDRNSRVEVREHPESSSWANPGLQFDSLTDDTRQVIEEADRVINKSKEKKDNSTSLESENGLLNIREETNTETQNEADDNDIFPDLVNENIAFVDYGVSQGSGLEVLERIREPPPSVTQYESIPPTGLVNSRDSNTEEGIRVQRFRSSVAEDERILSAGYESPQSTSSEEGKEFLNSQSPSGQDESTSATQPLIRRNSN</sequence>
<evidence type="ECO:0000313" key="3">
    <source>
        <dbReference type="Proteomes" id="UP000001798"/>
    </source>
</evidence>
<gene>
    <name evidence="2" type="ORF">BCIN_15g04070</name>
</gene>
<feature type="compositionally biased region" description="Basic and acidic residues" evidence="1">
    <location>
        <begin position="10"/>
        <end position="19"/>
    </location>
</feature>
<dbReference type="GeneID" id="5426081"/>
<feature type="region of interest" description="Disordered" evidence="1">
    <location>
        <begin position="499"/>
        <end position="547"/>
    </location>
</feature>
<dbReference type="EMBL" id="CP009819">
    <property type="protein sequence ID" value="ATZ57896.1"/>
    <property type="molecule type" value="Genomic_DNA"/>
</dbReference>
<dbReference type="OrthoDB" id="3501902at2759"/>
<feature type="region of interest" description="Disordered" evidence="1">
    <location>
        <begin position="350"/>
        <end position="374"/>
    </location>
</feature>
<dbReference type="RefSeq" id="XP_024553426.1">
    <property type="nucleotide sequence ID" value="XM_024697610.1"/>
</dbReference>
<dbReference type="EMBL" id="CP009819">
    <property type="protein sequence ID" value="ATZ57895.1"/>
    <property type="molecule type" value="Genomic_DNA"/>
</dbReference>